<sequence length="237" mass="27202">MFNLEFMYILVTLSVIFNCVLCFKLTENERRRRRVSNDSSVLDTGIGSIGIYLSNSIQHLPVQRKHYHFRIHHHYHNREKVLKYVDVFPRDITICEGTPGAFCPNGTWALCTKNGAIRCIASLWGTVPCDESFFQHCAEVTLPCTLYTPECRLERRFRKQATFNKDIPCITTLKMYSNLVYVNGTVIAQDLVKIYPPDLFCVIILALPDEATQGEELFERGSKILGELSLRVFGINK</sequence>
<dbReference type="GeneID" id="126880508"/>
<proteinExistence type="predicted"/>
<keyword evidence="1" id="KW-0812">Transmembrane</keyword>
<feature type="transmembrane region" description="Helical" evidence="1">
    <location>
        <begin position="6"/>
        <end position="26"/>
    </location>
</feature>
<dbReference type="Proteomes" id="UP001652700">
    <property type="component" value="Unplaced"/>
</dbReference>
<evidence type="ECO:0000313" key="3">
    <source>
        <dbReference type="Proteomes" id="UP001652700"/>
    </source>
</evidence>
<dbReference type="RefSeq" id="XP_050500352.1">
    <property type="nucleotide sequence ID" value="XM_050644395.1"/>
</dbReference>
<keyword evidence="3" id="KW-1185">Reference proteome</keyword>
<keyword evidence="1" id="KW-1133">Transmembrane helix</keyword>
<reference evidence="2" key="1">
    <citation type="submission" date="2025-05" db="UniProtKB">
        <authorList>
            <consortium name="EnsemblMetazoa"/>
        </authorList>
    </citation>
    <scope>IDENTIFICATION</scope>
</reference>
<evidence type="ECO:0000313" key="2">
    <source>
        <dbReference type="EnsemblMetazoa" id="XP_050500352.1"/>
    </source>
</evidence>
<protein>
    <recommendedName>
        <fullName evidence="4">Sushi domain-containing protein</fullName>
    </recommendedName>
</protein>
<evidence type="ECO:0000256" key="1">
    <source>
        <dbReference type="SAM" id="Phobius"/>
    </source>
</evidence>
<evidence type="ECO:0008006" key="4">
    <source>
        <dbReference type="Google" id="ProtNLM"/>
    </source>
</evidence>
<name>A0ABM5JQY9_DIAVI</name>
<accession>A0ABM5JQY9</accession>
<keyword evidence="1" id="KW-0472">Membrane</keyword>
<organism evidence="2 3">
    <name type="scientific">Diabrotica virgifera virgifera</name>
    <name type="common">western corn rootworm</name>
    <dbReference type="NCBI Taxonomy" id="50390"/>
    <lineage>
        <taxon>Eukaryota</taxon>
        <taxon>Metazoa</taxon>
        <taxon>Ecdysozoa</taxon>
        <taxon>Arthropoda</taxon>
        <taxon>Hexapoda</taxon>
        <taxon>Insecta</taxon>
        <taxon>Pterygota</taxon>
        <taxon>Neoptera</taxon>
        <taxon>Endopterygota</taxon>
        <taxon>Coleoptera</taxon>
        <taxon>Polyphaga</taxon>
        <taxon>Cucujiformia</taxon>
        <taxon>Chrysomeloidea</taxon>
        <taxon>Chrysomelidae</taxon>
        <taxon>Galerucinae</taxon>
        <taxon>Diabroticina</taxon>
        <taxon>Diabroticites</taxon>
        <taxon>Diabrotica</taxon>
    </lineage>
</organism>
<dbReference type="EnsemblMetazoa" id="XM_050644395.1">
    <property type="protein sequence ID" value="XP_050500352.1"/>
    <property type="gene ID" value="LOC126880508"/>
</dbReference>